<evidence type="ECO:0000313" key="2">
    <source>
        <dbReference type="Proteomes" id="UP000248555"/>
    </source>
</evidence>
<keyword evidence="2" id="KW-1185">Reference proteome</keyword>
<comment type="caution">
    <text evidence="1">The sequence shown here is derived from an EMBL/GenBank/DDBJ whole genome shotgun (WGS) entry which is preliminary data.</text>
</comment>
<evidence type="ECO:0008006" key="3">
    <source>
        <dbReference type="Google" id="ProtNLM"/>
    </source>
</evidence>
<proteinExistence type="predicted"/>
<gene>
    <name evidence="1" type="ORF">B0I26_10428</name>
</gene>
<evidence type="ECO:0000313" key="1">
    <source>
        <dbReference type="EMBL" id="RAK20377.1"/>
    </source>
</evidence>
<reference evidence="1 2" key="1">
    <citation type="submission" date="2018-06" db="EMBL/GenBank/DDBJ databases">
        <title>Genomic Encyclopedia of Type Strains, Phase III (KMG-III): the genomes of soil and plant-associated and newly described type strains.</title>
        <authorList>
            <person name="Whitman W."/>
        </authorList>
    </citation>
    <scope>NUCLEOTIDE SEQUENCE [LARGE SCALE GENOMIC DNA]</scope>
    <source>
        <strain evidence="1 2">CGMCC 1.8979</strain>
    </source>
</reference>
<sequence>MAMQEKGKVLERIYAKCNKPMPFAVDEIERIVCHLEYAFGRRRKIDLVVEIQLADGNRKYIVMEMKVDSIPELEQLEGTYSDFLHHHQCKEDDALFLLFIFGSAQVCMIPNHRHFYVLKLPDIIEAFQGLLVDHYISTDWMDSLKQEEIRKQTVVETLKSATNLKDENYWRKRGYRLWFSLFHYLYDDLKHHSKRANEWEVYSASNNPLMNLEHGWLRKELFQKLVHFYWEFNYEQLFLKLAIDQINPLTKEELTHLRSEITQICRHASEKRNKQGPTRNTNGAFVSLYKWKFDFVEEDFVDS</sequence>
<name>A0A327YJA7_9BACL</name>
<accession>A0A327YJA7</accession>
<dbReference type="EMBL" id="QLMH01000004">
    <property type="protein sequence ID" value="RAK20377.1"/>
    <property type="molecule type" value="Genomic_DNA"/>
</dbReference>
<organism evidence="1 2">
    <name type="scientific">Paranoxybacillus vitaminiphilus</name>
    <dbReference type="NCBI Taxonomy" id="581036"/>
    <lineage>
        <taxon>Bacteria</taxon>
        <taxon>Bacillati</taxon>
        <taxon>Bacillota</taxon>
        <taxon>Bacilli</taxon>
        <taxon>Bacillales</taxon>
        <taxon>Anoxybacillaceae</taxon>
        <taxon>Paranoxybacillus</taxon>
    </lineage>
</organism>
<dbReference type="Proteomes" id="UP000248555">
    <property type="component" value="Unassembled WGS sequence"/>
</dbReference>
<protein>
    <recommendedName>
        <fullName evidence="3">PD-(D/E)XK nuclease superfamily protein</fullName>
    </recommendedName>
</protein>
<dbReference type="AlphaFoldDB" id="A0A327YJA7"/>